<evidence type="ECO:0000313" key="1">
    <source>
        <dbReference type="EMBL" id="AHE98314.1"/>
    </source>
</evidence>
<keyword evidence="2" id="KW-1185">Reference proteome</keyword>
<evidence type="ECO:0000313" key="2">
    <source>
        <dbReference type="Proteomes" id="UP000005289"/>
    </source>
</evidence>
<protein>
    <submittedName>
        <fullName evidence="1">DsrS protein</fullName>
    </submittedName>
</protein>
<dbReference type="HOGENOM" id="CLU_735552_0_0_6"/>
<dbReference type="KEGG" id="tti:THITH_08660"/>
<dbReference type="STRING" id="713585.THITH_08660"/>
<name>W0DI65_9GAMM</name>
<dbReference type="Proteomes" id="UP000005289">
    <property type="component" value="Chromosome"/>
</dbReference>
<accession>W0DI65</accession>
<dbReference type="EMBL" id="CP007029">
    <property type="protein sequence ID" value="AHE98314.1"/>
    <property type="molecule type" value="Genomic_DNA"/>
</dbReference>
<gene>
    <name evidence="1" type="ORF">THITH_08660</name>
</gene>
<dbReference type="AlphaFoldDB" id="W0DI65"/>
<proteinExistence type="predicted"/>
<organism evidence="1 2">
    <name type="scientific">Thioalkalivibrio paradoxus ARh 1</name>
    <dbReference type="NCBI Taxonomy" id="713585"/>
    <lineage>
        <taxon>Bacteria</taxon>
        <taxon>Pseudomonadati</taxon>
        <taxon>Pseudomonadota</taxon>
        <taxon>Gammaproteobacteria</taxon>
        <taxon>Chromatiales</taxon>
        <taxon>Ectothiorhodospiraceae</taxon>
        <taxon>Thioalkalivibrio</taxon>
    </lineage>
</organism>
<sequence length="375" mass="41527">MTPEDSLRLNVLLKQDLRALRIDEGKMTVHALTGRGEARIVLNPNCPDDKYLRQVREVISSAVLGVPHGYPAYLKRWTRRVGHARAESLEGLLKLGEPEALAAVVHASGLTDELASRAWWLLQSSDHARAMLRREAVVNGSMARVLAEFLVEFLAYEEQPAQMVESVRLVLQPGLIDEPVRLDLWKKGQRKTAYRVGFLKTLPDRLPHDRAPHPRHGDLAPVLEAAAGQGNVFAAQLRRSLDAPGQAYLDTVRFALSKCSDQGVVVHLFEAIEDYFAPIRPSAAGHRRIEHLIDDAARMDACVADPERCRQFRELDDALPTEDRLLLESLLVMGLVGEPLLAPIFGNTDAVGSGLRMALDPVTGGLFPHLDRLCP</sequence>
<reference evidence="1 2" key="1">
    <citation type="submission" date="2013-12" db="EMBL/GenBank/DDBJ databases">
        <authorList>
            <consortium name="DOE Joint Genome Institute"/>
            <person name="Muyzer G."/>
            <person name="Huntemann M."/>
            <person name="Han J."/>
            <person name="Chen A."/>
            <person name="Kyrpides N."/>
            <person name="Mavromatis K."/>
            <person name="Markowitz V."/>
            <person name="Palaniappan K."/>
            <person name="Ivanova N."/>
            <person name="Schaumberg A."/>
            <person name="Pati A."/>
            <person name="Liolios K."/>
            <person name="Nordberg H.P."/>
            <person name="Cantor M.N."/>
            <person name="Hua S.X."/>
            <person name="Woyke T."/>
        </authorList>
    </citation>
    <scope>NUCLEOTIDE SEQUENCE [LARGE SCALE GENOMIC DNA]</scope>
    <source>
        <strain evidence="1 2">ARh 1</strain>
    </source>
</reference>